<proteinExistence type="predicted"/>
<dbReference type="Pfam" id="PF18982">
    <property type="entry name" value="JetA"/>
    <property type="match status" value="1"/>
</dbReference>
<keyword evidence="2" id="KW-1185">Reference proteome</keyword>
<dbReference type="KEGG" id="acae:HYG86_14710"/>
<evidence type="ECO:0000313" key="2">
    <source>
        <dbReference type="Proteomes" id="UP000516160"/>
    </source>
</evidence>
<evidence type="ECO:0000313" key="1">
    <source>
        <dbReference type="EMBL" id="QNO15929.1"/>
    </source>
</evidence>
<organism evidence="1 2">
    <name type="scientific">Alkalicella caledoniensis</name>
    <dbReference type="NCBI Taxonomy" id="2731377"/>
    <lineage>
        <taxon>Bacteria</taxon>
        <taxon>Bacillati</taxon>
        <taxon>Bacillota</taxon>
        <taxon>Clostridia</taxon>
        <taxon>Eubacteriales</taxon>
        <taxon>Proteinivoracaceae</taxon>
        <taxon>Alkalicella</taxon>
    </lineage>
</organism>
<accession>A0A7G9WB67</accession>
<reference evidence="1 2" key="1">
    <citation type="submission" date="2020-07" db="EMBL/GenBank/DDBJ databases">
        <title>Alkalicella. sp. LB2 genome.</title>
        <authorList>
            <person name="Postec A."/>
            <person name="Quemeneur M."/>
        </authorList>
    </citation>
    <scope>NUCLEOTIDE SEQUENCE [LARGE SCALE GENOMIC DNA]</scope>
    <source>
        <strain evidence="1 2">LB2</strain>
    </source>
</reference>
<dbReference type="AlphaFoldDB" id="A0A7G9WB67"/>
<protein>
    <submittedName>
        <fullName evidence="1">Uncharacterized protein</fullName>
    </submittedName>
</protein>
<name>A0A7G9WB67_ALKCA</name>
<dbReference type="Proteomes" id="UP000516160">
    <property type="component" value="Chromosome"/>
</dbReference>
<dbReference type="InterPro" id="IPR043773">
    <property type="entry name" value="JetA"/>
</dbReference>
<dbReference type="EMBL" id="CP058559">
    <property type="protein sequence ID" value="QNO15929.1"/>
    <property type="molecule type" value="Genomic_DNA"/>
</dbReference>
<dbReference type="RefSeq" id="WP_213166327.1">
    <property type="nucleotide sequence ID" value="NZ_CP058559.1"/>
</dbReference>
<gene>
    <name evidence="1" type="ORF">HYG86_14710</name>
</gene>
<sequence length="465" mass="54677">MKLFERIPERLFSILTSSNKELYVEALFVLRQAFKTELVIRRIDLVAMMIDAMEVKIIQADFSEEAEEMDEGIKVDVSLSGKAYLIIRKLKETGWLEVEYQNSSFEEDITIPDYAISIINLLYDISTERMKEYNSYVFATYSALKNTEENPDYMYQALQAAYQNTVQLVDELKLLFNNIRRYYQRMTTELNINELLAEHFDYYKEQIIDNIYYPLKTIDSVPRFKHAILLRLNEWVLQDEVIEMMVMQGKKRRIYTSEEEGKEDILEKINYIANTFENIEGMIAEIDKKHVAYTNASIDRIRYMMNSDRSVKGKLVELLKQSDKAEIYSKLSEGVLVYQQGYIDDGSLYNRTKRTVKSEGKPTPIEEIEVDNGLIDTFLEDIRKQYSFRKINEFVLECFSGKDKFCTEDMEIRCQEEFILLILATFQTGQRNTTYCMEFLDGTVEKNGYRLPKAIFNRKGLENSV</sequence>